<name>A0A0C5W943_9FLAO</name>
<dbReference type="OrthoDB" id="9785847at2"/>
<dbReference type="RefSeq" id="WP_044638399.1">
    <property type="nucleotide sequence ID" value="NZ_CP007202.1"/>
</dbReference>
<dbReference type="Pfam" id="PF00561">
    <property type="entry name" value="Abhydrolase_1"/>
    <property type="match status" value="1"/>
</dbReference>
<dbReference type="InterPro" id="IPR050266">
    <property type="entry name" value="AB_hydrolase_sf"/>
</dbReference>
<evidence type="ECO:0000259" key="1">
    <source>
        <dbReference type="Pfam" id="PF00561"/>
    </source>
</evidence>
<feature type="domain" description="AB hydrolase-1" evidence="1">
    <location>
        <begin position="74"/>
        <end position="173"/>
    </location>
</feature>
<keyword evidence="3" id="KW-1185">Reference proteome</keyword>
<dbReference type="Gene3D" id="3.40.50.1820">
    <property type="entry name" value="alpha/beta hydrolase"/>
    <property type="match status" value="1"/>
</dbReference>
<dbReference type="SUPFAM" id="SSF53474">
    <property type="entry name" value="alpha/beta-Hydrolases"/>
    <property type="match status" value="1"/>
</dbReference>
<evidence type="ECO:0000313" key="2">
    <source>
        <dbReference type="EMBL" id="AJR03668.1"/>
    </source>
</evidence>
<organism evidence="2 3">
    <name type="scientific">Siansivirga zeaxanthinifaciens CC-SAMT-1</name>
    <dbReference type="NCBI Taxonomy" id="1454006"/>
    <lineage>
        <taxon>Bacteria</taxon>
        <taxon>Pseudomonadati</taxon>
        <taxon>Bacteroidota</taxon>
        <taxon>Flavobacteriia</taxon>
        <taxon>Flavobacteriales</taxon>
        <taxon>Flavobacteriaceae</taxon>
        <taxon>Siansivirga</taxon>
    </lineage>
</organism>
<dbReference type="Proteomes" id="UP000032229">
    <property type="component" value="Chromosome"/>
</dbReference>
<accession>A0A0C5W943</accession>
<keyword evidence="2" id="KW-0378">Hydrolase</keyword>
<gene>
    <name evidence="2" type="ORF">AW14_08560</name>
</gene>
<dbReference type="HOGENOM" id="CLU_072027_0_0_10"/>
<dbReference type="GO" id="GO:0016020">
    <property type="term" value="C:membrane"/>
    <property type="evidence" value="ECO:0007669"/>
    <property type="project" value="TreeGrafter"/>
</dbReference>
<sequence>MKKHLIKTIGKTINSISYFSPQYAAKIAVTLFSTPRKGQLKEKDIKFLSAAKHTSIQYEKFKIKTYHWSGKKETILLVHGWESNTARWKDLINLLQLEDYNIIALDAPAHGATGNKIFNAVLYSECINKVLEHFKIDIIIGHSIGGTASALTLNKYEPPITKLILLGAPSNFDEVINHYIETMGYNKKVTNAMTAYYLKYFGQLPSFYCVENFSQNITAKGLIIHDKKDRIISYRDALQIAKHYKNSKLIKTVGFGHGLKSDKVYNHILEFIKE</sequence>
<dbReference type="STRING" id="1454006.AW14_08560"/>
<evidence type="ECO:0000313" key="3">
    <source>
        <dbReference type="Proteomes" id="UP000032229"/>
    </source>
</evidence>
<proteinExistence type="predicted"/>
<dbReference type="InterPro" id="IPR000073">
    <property type="entry name" value="AB_hydrolase_1"/>
</dbReference>
<dbReference type="GO" id="GO:0047372">
    <property type="term" value="F:monoacylglycerol lipase activity"/>
    <property type="evidence" value="ECO:0007669"/>
    <property type="project" value="TreeGrafter"/>
</dbReference>
<dbReference type="GO" id="GO:0046464">
    <property type="term" value="P:acylglycerol catabolic process"/>
    <property type="evidence" value="ECO:0007669"/>
    <property type="project" value="TreeGrafter"/>
</dbReference>
<protein>
    <submittedName>
        <fullName evidence="2">Alpha/beta hydrolase</fullName>
    </submittedName>
</protein>
<dbReference type="PANTHER" id="PTHR43798">
    <property type="entry name" value="MONOACYLGLYCEROL LIPASE"/>
    <property type="match status" value="1"/>
</dbReference>
<dbReference type="KEGG" id="sze:AW14_08560"/>
<dbReference type="EMBL" id="CP007202">
    <property type="protein sequence ID" value="AJR03668.1"/>
    <property type="molecule type" value="Genomic_DNA"/>
</dbReference>
<dbReference type="AlphaFoldDB" id="A0A0C5W943"/>
<dbReference type="InterPro" id="IPR029058">
    <property type="entry name" value="AB_hydrolase_fold"/>
</dbReference>
<reference evidence="2 3" key="1">
    <citation type="submission" date="2014-02" db="EMBL/GenBank/DDBJ databases">
        <authorList>
            <person name="Young C.-C."/>
            <person name="Hameed A."/>
            <person name="Huang H.-C."/>
            <person name="Shahina M."/>
        </authorList>
    </citation>
    <scope>NUCLEOTIDE SEQUENCE [LARGE SCALE GENOMIC DNA]</scope>
    <source>
        <strain evidence="2 3">CC-SAMT-1</strain>
    </source>
</reference>
<dbReference type="PANTHER" id="PTHR43798:SF33">
    <property type="entry name" value="HYDROLASE, PUTATIVE (AFU_ORTHOLOGUE AFUA_2G14860)-RELATED"/>
    <property type="match status" value="1"/>
</dbReference>